<evidence type="ECO:0000313" key="2">
    <source>
        <dbReference type="EMBL" id="KIY64345.1"/>
    </source>
</evidence>
<accession>A0A0D7B2B8</accession>
<keyword evidence="1" id="KW-0472">Membrane</keyword>
<protein>
    <submittedName>
        <fullName evidence="2">Uncharacterized protein</fullName>
    </submittedName>
</protein>
<dbReference type="OrthoDB" id="3021452at2759"/>
<proteinExistence type="predicted"/>
<sequence>MVLLLSDAGSVNKPEDRENFHRLSSASSTTLAASPAHRISRVSRRAVLVLLFHGSLILITTALLVVSIFRWEHRLSVDGGKSSNLSSYIYLGTQTFFTGVVLLLYETSRSIAVDAAIRHPHTLIELNNRIAAWSGLPAAVFNWFSKSPSPEHGSRLRRPYRSTYIGIPLYLIAGFVLQLSASGIFGINLYDHPTTSSNIQYAAVSHSGNYGMNYAADTATSWRDSRFLWEAARAEVFLAKVNHTDWPGLQEQQM</sequence>
<dbReference type="Proteomes" id="UP000054007">
    <property type="component" value="Unassembled WGS sequence"/>
</dbReference>
<evidence type="ECO:0000313" key="3">
    <source>
        <dbReference type="Proteomes" id="UP000054007"/>
    </source>
</evidence>
<name>A0A0D7B2B8_9AGAR</name>
<keyword evidence="3" id="KW-1185">Reference proteome</keyword>
<keyword evidence="1" id="KW-1133">Transmembrane helix</keyword>
<gene>
    <name evidence="2" type="ORF">CYLTODRAFT_106105</name>
</gene>
<feature type="transmembrane region" description="Helical" evidence="1">
    <location>
        <begin position="47"/>
        <end position="68"/>
    </location>
</feature>
<organism evidence="2 3">
    <name type="scientific">Cylindrobasidium torrendii FP15055 ss-10</name>
    <dbReference type="NCBI Taxonomy" id="1314674"/>
    <lineage>
        <taxon>Eukaryota</taxon>
        <taxon>Fungi</taxon>
        <taxon>Dikarya</taxon>
        <taxon>Basidiomycota</taxon>
        <taxon>Agaricomycotina</taxon>
        <taxon>Agaricomycetes</taxon>
        <taxon>Agaricomycetidae</taxon>
        <taxon>Agaricales</taxon>
        <taxon>Marasmiineae</taxon>
        <taxon>Physalacriaceae</taxon>
        <taxon>Cylindrobasidium</taxon>
    </lineage>
</organism>
<evidence type="ECO:0000256" key="1">
    <source>
        <dbReference type="SAM" id="Phobius"/>
    </source>
</evidence>
<feature type="transmembrane region" description="Helical" evidence="1">
    <location>
        <begin position="164"/>
        <end position="190"/>
    </location>
</feature>
<dbReference type="AlphaFoldDB" id="A0A0D7B2B8"/>
<reference evidence="2 3" key="1">
    <citation type="journal article" date="2015" name="Fungal Genet. Biol.">
        <title>Evolution of novel wood decay mechanisms in Agaricales revealed by the genome sequences of Fistulina hepatica and Cylindrobasidium torrendii.</title>
        <authorList>
            <person name="Floudas D."/>
            <person name="Held B.W."/>
            <person name="Riley R."/>
            <person name="Nagy L.G."/>
            <person name="Koehler G."/>
            <person name="Ransdell A.S."/>
            <person name="Younus H."/>
            <person name="Chow J."/>
            <person name="Chiniquy J."/>
            <person name="Lipzen A."/>
            <person name="Tritt A."/>
            <person name="Sun H."/>
            <person name="Haridas S."/>
            <person name="LaButti K."/>
            <person name="Ohm R.A."/>
            <person name="Kues U."/>
            <person name="Blanchette R.A."/>
            <person name="Grigoriev I.V."/>
            <person name="Minto R.E."/>
            <person name="Hibbett D.S."/>
        </authorList>
    </citation>
    <scope>NUCLEOTIDE SEQUENCE [LARGE SCALE GENOMIC DNA]</scope>
    <source>
        <strain evidence="2 3">FP15055 ss-10</strain>
    </source>
</reference>
<feature type="transmembrane region" description="Helical" evidence="1">
    <location>
        <begin position="88"/>
        <end position="105"/>
    </location>
</feature>
<keyword evidence="1" id="KW-0812">Transmembrane</keyword>
<dbReference type="EMBL" id="KN880641">
    <property type="protein sequence ID" value="KIY64345.1"/>
    <property type="molecule type" value="Genomic_DNA"/>
</dbReference>